<feature type="domain" description="Blue (type 1) copper" evidence="8">
    <location>
        <begin position="435"/>
        <end position="523"/>
    </location>
</feature>
<dbReference type="InterPro" id="IPR000923">
    <property type="entry name" value="BlueCu_1"/>
</dbReference>
<evidence type="ECO:0000256" key="2">
    <source>
        <dbReference type="ARBA" id="ARBA00022525"/>
    </source>
</evidence>
<dbReference type="SUPFAM" id="SSF49503">
    <property type="entry name" value="Cupredoxins"/>
    <property type="match status" value="2"/>
</dbReference>
<dbReference type="PANTHER" id="PTHR36507:SF1">
    <property type="entry name" value="BLL1555 PROTEIN"/>
    <property type="match status" value="1"/>
</dbReference>
<keyword evidence="5" id="KW-0106">Calcium</keyword>
<feature type="region of interest" description="Disordered" evidence="7">
    <location>
        <begin position="105"/>
        <end position="143"/>
    </location>
</feature>
<gene>
    <name evidence="10" type="ORF">METZ01_LOCUS55601</name>
</gene>
<dbReference type="Pfam" id="PF18884">
    <property type="entry name" value="TSP3_bac"/>
    <property type="match status" value="4"/>
</dbReference>
<dbReference type="InterPro" id="IPR008972">
    <property type="entry name" value="Cupredoxin"/>
</dbReference>
<dbReference type="Pfam" id="PF00127">
    <property type="entry name" value="Copper-bind"/>
    <property type="match status" value="1"/>
</dbReference>
<keyword evidence="6" id="KW-0186">Copper</keyword>
<dbReference type="Pfam" id="PF13473">
    <property type="entry name" value="Cupredoxin_1"/>
    <property type="match status" value="1"/>
</dbReference>
<accession>A0A381SK95</accession>
<proteinExistence type="predicted"/>
<dbReference type="GO" id="GO:0005507">
    <property type="term" value="F:copper ion binding"/>
    <property type="evidence" value="ECO:0007669"/>
    <property type="project" value="InterPro"/>
</dbReference>
<sequence>MRTYLTLAILFAGMAMLGSAQADNYEIHIDDFEFTPNDITIVAGDSVIWYNDDSASHTVESDDNEFDSGNMDTGDDFPYMFDVAGNYSYHCGHHSSMTGVVNVEKEEEEPVDTDEDGLSDEEEGERGTDPNDPDTDGDGVSDYDEVIWGIDPLNPDTDGDGLNDTEGSVYGTEPALYDTDGDGFGDGEEVWSGTDPNDSEDYPEVQGGFDFDPVFTELEMIMETVTNGELTATAELDAQAANELRYGIWWLYETLTEGEMDETNASIDQTMVAAFNAFMSGGQAEVDSGFQLNGVNATVGPGMPTVTPMDALLGTLADNENKTMTITMSQTLSFDVEDPGDSPTYFFEGDGAEDNETLPVDVNCRFLAPSGWDIVSANTSSGAIDVYWTSTDVPIAEFMQSAGEPLPDLTITLGPIAPEPYDCDDAATHCISLDDGMTFTPNKLSVSKGDTVVFIWEGNADVHNVAEVNGANDIDYNDGFRSGNPTSDDGYWILPAEETAVGGALYYVCEPHAMMDMRGSITVGELPDDEGEPLDEDSGLPGPGAVFAGAAIIGAALRRRR</sequence>
<keyword evidence="4" id="KW-0732">Signal</keyword>
<evidence type="ECO:0000256" key="6">
    <source>
        <dbReference type="ARBA" id="ARBA00023008"/>
    </source>
</evidence>
<evidence type="ECO:0000256" key="3">
    <source>
        <dbReference type="ARBA" id="ARBA00022723"/>
    </source>
</evidence>
<keyword evidence="3" id="KW-0479">Metal-binding</keyword>
<feature type="compositionally biased region" description="Acidic residues" evidence="7">
    <location>
        <begin position="131"/>
        <end position="143"/>
    </location>
</feature>
<name>A0A381SK95_9ZZZZ</name>
<evidence type="ECO:0000256" key="1">
    <source>
        <dbReference type="ARBA" id="ARBA00004613"/>
    </source>
</evidence>
<reference evidence="10" key="1">
    <citation type="submission" date="2018-05" db="EMBL/GenBank/DDBJ databases">
        <authorList>
            <person name="Lanie J.A."/>
            <person name="Ng W.-L."/>
            <person name="Kazmierczak K.M."/>
            <person name="Andrzejewski T.M."/>
            <person name="Davidsen T.M."/>
            <person name="Wayne K.J."/>
            <person name="Tettelin H."/>
            <person name="Glass J.I."/>
            <person name="Rusch D."/>
            <person name="Podicherti R."/>
            <person name="Tsui H.-C.T."/>
            <person name="Winkler M.E."/>
        </authorList>
    </citation>
    <scope>NUCLEOTIDE SEQUENCE</scope>
</reference>
<evidence type="ECO:0000256" key="5">
    <source>
        <dbReference type="ARBA" id="ARBA00022837"/>
    </source>
</evidence>
<dbReference type="PANTHER" id="PTHR36507">
    <property type="entry name" value="BLL1555 PROTEIN"/>
    <property type="match status" value="1"/>
</dbReference>
<evidence type="ECO:0000259" key="8">
    <source>
        <dbReference type="Pfam" id="PF00127"/>
    </source>
</evidence>
<evidence type="ECO:0000256" key="7">
    <source>
        <dbReference type="SAM" id="MobiDB-lite"/>
    </source>
</evidence>
<dbReference type="Gene3D" id="2.60.40.420">
    <property type="entry name" value="Cupredoxins - blue copper proteins"/>
    <property type="match status" value="2"/>
</dbReference>
<dbReference type="InterPro" id="IPR059100">
    <property type="entry name" value="TSP3_bac"/>
</dbReference>
<evidence type="ECO:0000313" key="10">
    <source>
        <dbReference type="EMBL" id="SVA02747.1"/>
    </source>
</evidence>
<dbReference type="InterPro" id="IPR052721">
    <property type="entry name" value="ET_Amicyanin"/>
</dbReference>
<feature type="domain" description="EfeO-type cupredoxin-like" evidence="9">
    <location>
        <begin position="7"/>
        <end position="101"/>
    </location>
</feature>
<organism evidence="10">
    <name type="scientific">marine metagenome</name>
    <dbReference type="NCBI Taxonomy" id="408172"/>
    <lineage>
        <taxon>unclassified sequences</taxon>
        <taxon>metagenomes</taxon>
        <taxon>ecological metagenomes</taxon>
    </lineage>
</organism>
<dbReference type="AlphaFoldDB" id="A0A381SK95"/>
<keyword evidence="2" id="KW-0964">Secreted</keyword>
<comment type="subcellular location">
    <subcellularLocation>
        <location evidence="1">Secreted</location>
    </subcellularLocation>
</comment>
<dbReference type="EMBL" id="UINC01003036">
    <property type="protein sequence ID" value="SVA02747.1"/>
    <property type="molecule type" value="Genomic_DNA"/>
</dbReference>
<feature type="compositionally biased region" description="Acidic residues" evidence="7">
    <location>
        <begin position="105"/>
        <end position="124"/>
    </location>
</feature>
<protein>
    <recommendedName>
        <fullName evidence="11">Blue (type 1) copper domain-containing protein</fullName>
    </recommendedName>
</protein>
<evidence type="ECO:0000256" key="4">
    <source>
        <dbReference type="ARBA" id="ARBA00022729"/>
    </source>
</evidence>
<dbReference type="GO" id="GO:0009055">
    <property type="term" value="F:electron transfer activity"/>
    <property type="evidence" value="ECO:0007669"/>
    <property type="project" value="InterPro"/>
</dbReference>
<evidence type="ECO:0000259" key="9">
    <source>
        <dbReference type="Pfam" id="PF13473"/>
    </source>
</evidence>
<evidence type="ECO:0008006" key="11">
    <source>
        <dbReference type="Google" id="ProtNLM"/>
    </source>
</evidence>
<dbReference type="InterPro" id="IPR028096">
    <property type="entry name" value="EfeO_Cupredoxin"/>
</dbReference>